<keyword evidence="2 9" id="KW-0963">Cytoplasm</keyword>
<accession>A0A212T2K1</accession>
<evidence type="ECO:0000256" key="5">
    <source>
        <dbReference type="ARBA" id="ARBA00022908"/>
    </source>
</evidence>
<keyword evidence="8 9" id="KW-0131">Cell cycle</keyword>
<dbReference type="CDD" id="cd00798">
    <property type="entry name" value="INT_XerDC_C"/>
    <property type="match status" value="1"/>
</dbReference>
<keyword evidence="5 9" id="KW-0229">DNA integration</keyword>
<comment type="function">
    <text evidence="9">Site-specific tyrosine recombinase, which acts by catalyzing the cutting and rejoining of the recombining DNA molecules. The XerC-XerD complex is essential to convert dimers of the bacterial chromosome into monomers to permit their segregation at cell division. It also contributes to the segregational stability of plasmids.</text>
</comment>
<feature type="active site" evidence="9">
    <location>
        <position position="166"/>
    </location>
</feature>
<dbReference type="InterPro" id="IPR004107">
    <property type="entry name" value="Integrase_SAM-like_N"/>
</dbReference>
<dbReference type="AlphaFoldDB" id="A0A212T2K1"/>
<comment type="subcellular location">
    <subcellularLocation>
        <location evidence="1 9">Cytoplasm</location>
    </subcellularLocation>
</comment>
<dbReference type="Proteomes" id="UP000198122">
    <property type="component" value="Unassembled WGS sequence"/>
</dbReference>
<dbReference type="Pfam" id="PF02899">
    <property type="entry name" value="Phage_int_SAM_1"/>
    <property type="match status" value="1"/>
</dbReference>
<dbReference type="Pfam" id="PF00589">
    <property type="entry name" value="Phage_integrase"/>
    <property type="match status" value="1"/>
</dbReference>
<name>A0A212T2K1_9MICO</name>
<keyword evidence="7 9" id="KW-0233">DNA recombination</keyword>
<dbReference type="EMBL" id="FYEZ01000001">
    <property type="protein sequence ID" value="SNC60268.1"/>
    <property type="molecule type" value="Genomic_DNA"/>
</dbReference>
<dbReference type="SUPFAM" id="SSF56349">
    <property type="entry name" value="DNA breaking-rejoining enzymes"/>
    <property type="match status" value="1"/>
</dbReference>
<gene>
    <name evidence="9" type="primary">xerC</name>
    <name evidence="12" type="ORF">SAMN05445756_0242</name>
</gene>
<dbReference type="PROSITE" id="PS51900">
    <property type="entry name" value="CB"/>
    <property type="match status" value="1"/>
</dbReference>
<sequence>MTQTPTAQEPSAALTEPVEEWLAHLRVERGLSPHTVAAYGRDLRAYLDHLAREGRRSWVEVTAEDVREHLVALRHEGRAASTVTRMVVSVRRFHAFALAEGLVPVDVAAEVSPPQQGERLPKALTVGEVSRLLEAVPEETGEDALAGALARRDRALLELLYGTGARVSEVTGLDVDDLDLEQRVVRLVGKGGKERHLPVGGAAARAVGDWVTAGRPVLARRGAAGAALLLNQRGRRLGRQSAWQVVTRAADRAGITREVSPHTLRHSFATHLLAGGADVRVVQEMLGHSSVSTTQIYTRVTPEHLREVFLTTHPRARS</sequence>
<dbReference type="GO" id="GO:0009037">
    <property type="term" value="F:tyrosine-based site-specific recombinase activity"/>
    <property type="evidence" value="ECO:0007669"/>
    <property type="project" value="UniProtKB-UniRule"/>
</dbReference>
<evidence type="ECO:0000256" key="2">
    <source>
        <dbReference type="ARBA" id="ARBA00022490"/>
    </source>
</evidence>
<dbReference type="Gene3D" id="1.10.150.130">
    <property type="match status" value="1"/>
</dbReference>
<feature type="active site" description="O-(3'-phospho-DNA)-tyrosine intermediate" evidence="9">
    <location>
        <position position="297"/>
    </location>
</feature>
<keyword evidence="6 9" id="KW-0238">DNA-binding</keyword>
<evidence type="ECO:0000256" key="1">
    <source>
        <dbReference type="ARBA" id="ARBA00004496"/>
    </source>
</evidence>
<dbReference type="InterPro" id="IPR011010">
    <property type="entry name" value="DNA_brk_join_enz"/>
</dbReference>
<dbReference type="OrthoDB" id="9801717at2"/>
<comment type="similarity">
    <text evidence="9">Belongs to the 'phage' integrase family. XerC subfamily.</text>
</comment>
<keyword evidence="3 9" id="KW-0132">Cell division</keyword>
<dbReference type="InterPro" id="IPR023009">
    <property type="entry name" value="Tyrosine_recombinase_XerC/XerD"/>
</dbReference>
<dbReference type="PANTHER" id="PTHR30349:SF81">
    <property type="entry name" value="TYROSINE RECOMBINASE XERC"/>
    <property type="match status" value="1"/>
</dbReference>
<evidence type="ECO:0000256" key="9">
    <source>
        <dbReference type="HAMAP-Rule" id="MF_01808"/>
    </source>
</evidence>
<evidence type="ECO:0000313" key="13">
    <source>
        <dbReference type="Proteomes" id="UP000198122"/>
    </source>
</evidence>
<reference evidence="12 13" key="1">
    <citation type="submission" date="2017-06" db="EMBL/GenBank/DDBJ databases">
        <authorList>
            <person name="Kim H.J."/>
            <person name="Triplett B.A."/>
        </authorList>
    </citation>
    <scope>NUCLEOTIDE SEQUENCE [LARGE SCALE GENOMIC DNA]</scope>
    <source>
        <strain evidence="12 13">DSM 22179</strain>
    </source>
</reference>
<dbReference type="InterPro" id="IPR010998">
    <property type="entry name" value="Integrase_recombinase_N"/>
</dbReference>
<evidence type="ECO:0000256" key="4">
    <source>
        <dbReference type="ARBA" id="ARBA00022829"/>
    </source>
</evidence>
<feature type="active site" evidence="9">
    <location>
        <position position="265"/>
    </location>
</feature>
<evidence type="ECO:0000259" key="11">
    <source>
        <dbReference type="PROSITE" id="PS51900"/>
    </source>
</evidence>
<dbReference type="RefSeq" id="WP_088817276.1">
    <property type="nucleotide sequence ID" value="NZ_FYEZ01000001.1"/>
</dbReference>
<dbReference type="GO" id="GO:0005737">
    <property type="term" value="C:cytoplasm"/>
    <property type="evidence" value="ECO:0007669"/>
    <property type="project" value="UniProtKB-SubCell"/>
</dbReference>
<protein>
    <recommendedName>
        <fullName evidence="9">Tyrosine recombinase XerC</fullName>
    </recommendedName>
</protein>
<proteinExistence type="inferred from homology"/>
<dbReference type="GO" id="GO:0003677">
    <property type="term" value="F:DNA binding"/>
    <property type="evidence" value="ECO:0007669"/>
    <property type="project" value="UniProtKB-UniRule"/>
</dbReference>
<dbReference type="HAMAP" id="MF_01808">
    <property type="entry name" value="Recomb_XerC_XerD"/>
    <property type="match status" value="1"/>
</dbReference>
<dbReference type="InterPro" id="IPR013762">
    <property type="entry name" value="Integrase-like_cat_sf"/>
</dbReference>
<dbReference type="NCBIfam" id="NF001399">
    <property type="entry name" value="PRK00283.1"/>
    <property type="match status" value="1"/>
</dbReference>
<evidence type="ECO:0000256" key="8">
    <source>
        <dbReference type="ARBA" id="ARBA00023306"/>
    </source>
</evidence>
<dbReference type="PANTHER" id="PTHR30349">
    <property type="entry name" value="PHAGE INTEGRASE-RELATED"/>
    <property type="match status" value="1"/>
</dbReference>
<dbReference type="InterPro" id="IPR002104">
    <property type="entry name" value="Integrase_catalytic"/>
</dbReference>
<feature type="active site" evidence="9">
    <location>
        <position position="262"/>
    </location>
</feature>
<evidence type="ECO:0000259" key="10">
    <source>
        <dbReference type="PROSITE" id="PS51898"/>
    </source>
</evidence>
<dbReference type="GO" id="GO:0006313">
    <property type="term" value="P:DNA transposition"/>
    <property type="evidence" value="ECO:0007669"/>
    <property type="project" value="UniProtKB-UniRule"/>
</dbReference>
<evidence type="ECO:0000313" key="12">
    <source>
        <dbReference type="EMBL" id="SNC60268.1"/>
    </source>
</evidence>
<keyword evidence="13" id="KW-1185">Reference proteome</keyword>
<dbReference type="PROSITE" id="PS51898">
    <property type="entry name" value="TYR_RECOMBINASE"/>
    <property type="match status" value="1"/>
</dbReference>
<keyword evidence="4 9" id="KW-0159">Chromosome partition</keyword>
<comment type="subunit">
    <text evidence="9">Forms a cyclic heterotetrameric complex composed of two molecules of XerC and two molecules of XerD.</text>
</comment>
<feature type="domain" description="Core-binding (CB)" evidence="11">
    <location>
        <begin position="12"/>
        <end position="98"/>
    </location>
</feature>
<evidence type="ECO:0000256" key="6">
    <source>
        <dbReference type="ARBA" id="ARBA00023125"/>
    </source>
</evidence>
<dbReference type="GO" id="GO:0007059">
    <property type="term" value="P:chromosome segregation"/>
    <property type="evidence" value="ECO:0007669"/>
    <property type="project" value="UniProtKB-UniRule"/>
</dbReference>
<organism evidence="12 13">
    <name type="scientific">Kytococcus aerolatus</name>
    <dbReference type="NCBI Taxonomy" id="592308"/>
    <lineage>
        <taxon>Bacteria</taxon>
        <taxon>Bacillati</taxon>
        <taxon>Actinomycetota</taxon>
        <taxon>Actinomycetes</taxon>
        <taxon>Micrococcales</taxon>
        <taxon>Kytococcaceae</taxon>
        <taxon>Kytococcus</taxon>
    </lineage>
</organism>
<feature type="domain" description="Tyr recombinase" evidence="10">
    <location>
        <begin position="119"/>
        <end position="310"/>
    </location>
</feature>
<dbReference type="InterPro" id="IPR044068">
    <property type="entry name" value="CB"/>
</dbReference>
<feature type="active site" evidence="9">
    <location>
        <position position="288"/>
    </location>
</feature>
<dbReference type="GO" id="GO:0051301">
    <property type="term" value="P:cell division"/>
    <property type="evidence" value="ECO:0007669"/>
    <property type="project" value="UniProtKB-KW"/>
</dbReference>
<evidence type="ECO:0000256" key="7">
    <source>
        <dbReference type="ARBA" id="ARBA00023172"/>
    </source>
</evidence>
<evidence type="ECO:0000256" key="3">
    <source>
        <dbReference type="ARBA" id="ARBA00022618"/>
    </source>
</evidence>
<dbReference type="Gene3D" id="1.10.443.10">
    <property type="entry name" value="Intergrase catalytic core"/>
    <property type="match status" value="1"/>
</dbReference>
<dbReference type="InterPro" id="IPR050090">
    <property type="entry name" value="Tyrosine_recombinase_XerCD"/>
</dbReference>
<feature type="active site" evidence="9">
    <location>
        <position position="190"/>
    </location>
</feature>